<dbReference type="PROSITE" id="PS50198">
    <property type="entry name" value="PPIC_PPIASE_2"/>
    <property type="match status" value="1"/>
</dbReference>
<evidence type="ECO:0000256" key="4">
    <source>
        <dbReference type="ARBA" id="ARBA00023110"/>
    </source>
</evidence>
<dbReference type="EMBL" id="AP023326">
    <property type="protein sequence ID" value="BCI67358.1"/>
    <property type="molecule type" value="Genomic_DNA"/>
</dbReference>
<accession>A0A6S6PHU6</accession>
<keyword evidence="2" id="KW-0732">Signal</keyword>
<dbReference type="InterPro" id="IPR050280">
    <property type="entry name" value="OMP_Chaperone_SurA"/>
</dbReference>
<reference evidence="12 13" key="1">
    <citation type="submission" date="2020-07" db="EMBL/GenBank/DDBJ databases">
        <title>Complete Genome Sequence of an acetic acid bacterium, Acetobacter aceti JCM20276.</title>
        <authorList>
            <person name="Hirose Y."/>
            <person name="Mihara H."/>
        </authorList>
    </citation>
    <scope>NUCLEOTIDE SEQUENCE [LARGE SCALE GENOMIC DNA]</scope>
    <source>
        <strain evidence="12 13">JCM20276</strain>
    </source>
</reference>
<protein>
    <recommendedName>
        <fullName evidence="1">Parvulin-like PPIase</fullName>
    </recommendedName>
    <alternativeName>
        <fullName evidence="7">Peptidyl-prolyl cis-trans isomerase plp</fullName>
    </alternativeName>
    <alternativeName>
        <fullName evidence="8">Rotamase plp</fullName>
    </alternativeName>
</protein>
<keyword evidence="5" id="KW-0143">Chaperone</keyword>
<dbReference type="PANTHER" id="PTHR47637">
    <property type="entry name" value="CHAPERONE SURA"/>
    <property type="match status" value="1"/>
</dbReference>
<evidence type="ECO:0000256" key="5">
    <source>
        <dbReference type="ARBA" id="ARBA00023186"/>
    </source>
</evidence>
<evidence type="ECO:0000256" key="2">
    <source>
        <dbReference type="ARBA" id="ARBA00022729"/>
    </source>
</evidence>
<dbReference type="Gene3D" id="1.10.4030.10">
    <property type="entry name" value="Porin chaperone SurA, peptide-binding domain"/>
    <property type="match status" value="1"/>
</dbReference>
<evidence type="ECO:0000256" key="8">
    <source>
        <dbReference type="ARBA" id="ARBA00031484"/>
    </source>
</evidence>
<evidence type="ECO:0000256" key="1">
    <source>
        <dbReference type="ARBA" id="ARBA00018370"/>
    </source>
</evidence>
<keyword evidence="6 9" id="KW-0413">Isomerase</keyword>
<evidence type="ECO:0000256" key="7">
    <source>
        <dbReference type="ARBA" id="ARBA00030642"/>
    </source>
</evidence>
<evidence type="ECO:0000313" key="12">
    <source>
        <dbReference type="EMBL" id="BCI67358.1"/>
    </source>
</evidence>
<sequence>MRLSLSVTGSALALVVALGSVSSLIIGQPVHAANLRHHHQPQTTQDDADTAAPAQEETSTAKDSDATQLEPLGNKQDTIIAVINGQPLTQRDVDNRGRLFVLSTGLPLSEDIMQRLRPQIVRQLIDERLRTQEILSRHINVSPEQIAEAISNIERRNGMEPNTLRNRLAQDGVSLTTLIDQIRVQIGWMQVLRQELGAKARMTSLEIAQRQEALSRQQGRPEYLISEIFVPVADPRHSENELKFTETIIQELRRGAPFPIVAAQFSQAQSALDGGSLGWVQEDSLDPEVVTMVRQMPEDAISNPIKVAGGYVIATVLGKRTIGHQLGTLLDARQAFLPFSTPLNPQAPTEQQRQTLEKAVRLTQSVHSCDELAAANKQFGEVRPTNPGELQLERLNPQMQQILSGLPIGKPTRPLVSQEGIDILMVCGKKTKNFADRSPSEIADQLLNERVEQTARQLDRDLHRRAVIDMRVATAP</sequence>
<dbReference type="PANTHER" id="PTHR47637:SF1">
    <property type="entry name" value="CHAPERONE SURA"/>
    <property type="match status" value="1"/>
</dbReference>
<dbReference type="Proteomes" id="UP000515220">
    <property type="component" value="Chromosome"/>
</dbReference>
<dbReference type="RefSeq" id="WP_099347600.1">
    <property type="nucleotide sequence ID" value="NZ_AP023326.1"/>
</dbReference>
<organism evidence="12 13">
    <name type="scientific">Acetobacter aceti</name>
    <dbReference type="NCBI Taxonomy" id="435"/>
    <lineage>
        <taxon>Bacteria</taxon>
        <taxon>Pseudomonadati</taxon>
        <taxon>Pseudomonadota</taxon>
        <taxon>Alphaproteobacteria</taxon>
        <taxon>Acetobacterales</taxon>
        <taxon>Acetobacteraceae</taxon>
        <taxon>Acetobacter</taxon>
        <taxon>Acetobacter subgen. Acetobacter</taxon>
    </lineage>
</organism>
<evidence type="ECO:0000256" key="6">
    <source>
        <dbReference type="ARBA" id="ARBA00023235"/>
    </source>
</evidence>
<feature type="region of interest" description="Disordered" evidence="10">
    <location>
        <begin position="36"/>
        <end position="71"/>
    </location>
</feature>
<evidence type="ECO:0000259" key="11">
    <source>
        <dbReference type="PROSITE" id="PS50198"/>
    </source>
</evidence>
<dbReference type="SUPFAM" id="SSF54534">
    <property type="entry name" value="FKBP-like"/>
    <property type="match status" value="1"/>
</dbReference>
<dbReference type="GO" id="GO:0003755">
    <property type="term" value="F:peptidyl-prolyl cis-trans isomerase activity"/>
    <property type="evidence" value="ECO:0007669"/>
    <property type="project" value="UniProtKB-KW"/>
</dbReference>
<dbReference type="SUPFAM" id="SSF109998">
    <property type="entry name" value="Triger factor/SurA peptide-binding domain-like"/>
    <property type="match status" value="1"/>
</dbReference>
<dbReference type="InterPro" id="IPR027304">
    <property type="entry name" value="Trigger_fact/SurA_dom_sf"/>
</dbReference>
<evidence type="ECO:0000256" key="9">
    <source>
        <dbReference type="PROSITE-ProRule" id="PRU00278"/>
    </source>
</evidence>
<dbReference type="Pfam" id="PF09312">
    <property type="entry name" value="SurA_N"/>
    <property type="match status" value="1"/>
</dbReference>
<evidence type="ECO:0000256" key="10">
    <source>
        <dbReference type="SAM" id="MobiDB-lite"/>
    </source>
</evidence>
<dbReference type="AlphaFoldDB" id="A0A6S6PHU6"/>
<dbReference type="InterPro" id="IPR015391">
    <property type="entry name" value="SurA_N"/>
</dbReference>
<evidence type="ECO:0000256" key="3">
    <source>
        <dbReference type="ARBA" id="ARBA00022764"/>
    </source>
</evidence>
<dbReference type="Pfam" id="PF00639">
    <property type="entry name" value="Rotamase"/>
    <property type="match status" value="1"/>
</dbReference>
<evidence type="ECO:0000313" key="13">
    <source>
        <dbReference type="Proteomes" id="UP000515220"/>
    </source>
</evidence>
<proteinExistence type="predicted"/>
<dbReference type="InterPro" id="IPR046357">
    <property type="entry name" value="PPIase_dom_sf"/>
</dbReference>
<feature type="domain" description="PpiC" evidence="11">
    <location>
        <begin position="220"/>
        <end position="318"/>
    </location>
</feature>
<keyword evidence="4 9" id="KW-0697">Rotamase</keyword>
<name>A0A6S6PHU6_ACEAC</name>
<feature type="compositionally biased region" description="Low complexity" evidence="10">
    <location>
        <begin position="41"/>
        <end position="58"/>
    </location>
</feature>
<gene>
    <name evidence="12" type="ORF">AAJCM20276_19820</name>
</gene>
<dbReference type="InterPro" id="IPR000297">
    <property type="entry name" value="PPIase_PpiC"/>
</dbReference>
<keyword evidence="3" id="KW-0574">Periplasm</keyword>
<dbReference type="Gene3D" id="3.10.50.40">
    <property type="match status" value="1"/>
</dbReference>